<dbReference type="GO" id="GO:0015344">
    <property type="term" value="F:siderophore uptake transmembrane transporter activity"/>
    <property type="evidence" value="ECO:0007669"/>
    <property type="project" value="TreeGrafter"/>
</dbReference>
<dbReference type="KEGG" id="ote:Oter_3377"/>
<evidence type="ECO:0000313" key="12">
    <source>
        <dbReference type="EMBL" id="ACB76654.1"/>
    </source>
</evidence>
<keyword evidence="10" id="KW-0998">Cell outer membrane</keyword>
<keyword evidence="4" id="KW-0410">Iron transport</keyword>
<keyword evidence="5" id="KW-0812">Transmembrane</keyword>
<dbReference type="Pfam" id="PF07715">
    <property type="entry name" value="Plug"/>
    <property type="match status" value="1"/>
</dbReference>
<keyword evidence="7" id="KW-0408">Iron</keyword>
<dbReference type="InterPro" id="IPR012910">
    <property type="entry name" value="Plug_dom"/>
</dbReference>
<evidence type="ECO:0000256" key="7">
    <source>
        <dbReference type="ARBA" id="ARBA00023004"/>
    </source>
</evidence>
<keyword evidence="13" id="KW-1185">Reference proteome</keyword>
<dbReference type="PANTHER" id="PTHR32552:SF68">
    <property type="entry name" value="FERRICHROME OUTER MEMBRANE TRANSPORTER_PHAGE RECEPTOR"/>
    <property type="match status" value="1"/>
</dbReference>
<dbReference type="eggNOG" id="COG1629">
    <property type="taxonomic scope" value="Bacteria"/>
</dbReference>
<keyword evidence="3" id="KW-1134">Transmembrane beta strand</keyword>
<dbReference type="InterPro" id="IPR039426">
    <property type="entry name" value="TonB-dep_rcpt-like"/>
</dbReference>
<dbReference type="Proteomes" id="UP000007013">
    <property type="component" value="Chromosome"/>
</dbReference>
<evidence type="ECO:0000256" key="6">
    <source>
        <dbReference type="ARBA" id="ARBA00022729"/>
    </source>
</evidence>
<dbReference type="GO" id="GO:0009279">
    <property type="term" value="C:cell outer membrane"/>
    <property type="evidence" value="ECO:0007669"/>
    <property type="project" value="UniProtKB-SubCell"/>
</dbReference>
<dbReference type="STRING" id="452637.Oter_3377"/>
<dbReference type="Gene3D" id="2.40.170.20">
    <property type="entry name" value="TonB-dependent receptor, beta-barrel domain"/>
    <property type="match status" value="2"/>
</dbReference>
<evidence type="ECO:0000256" key="1">
    <source>
        <dbReference type="ARBA" id="ARBA00004571"/>
    </source>
</evidence>
<dbReference type="PANTHER" id="PTHR32552">
    <property type="entry name" value="FERRICHROME IRON RECEPTOR-RELATED"/>
    <property type="match status" value="1"/>
</dbReference>
<proteinExistence type="predicted"/>
<feature type="domain" description="TonB-dependent receptor plug" evidence="11">
    <location>
        <begin position="104"/>
        <end position="217"/>
    </location>
</feature>
<evidence type="ECO:0000256" key="4">
    <source>
        <dbReference type="ARBA" id="ARBA00022496"/>
    </source>
</evidence>
<keyword evidence="9" id="KW-0472">Membrane</keyword>
<evidence type="ECO:0000256" key="5">
    <source>
        <dbReference type="ARBA" id="ARBA00022692"/>
    </source>
</evidence>
<dbReference type="RefSeq" id="WP_012376183.1">
    <property type="nucleotide sequence ID" value="NC_010571.1"/>
</dbReference>
<organism evidence="12 13">
    <name type="scientific">Opitutus terrae (strain DSM 11246 / JCM 15787 / PB90-1)</name>
    <dbReference type="NCBI Taxonomy" id="452637"/>
    <lineage>
        <taxon>Bacteria</taxon>
        <taxon>Pseudomonadati</taxon>
        <taxon>Verrucomicrobiota</taxon>
        <taxon>Opitutia</taxon>
        <taxon>Opitutales</taxon>
        <taxon>Opitutaceae</taxon>
        <taxon>Opitutus</taxon>
    </lineage>
</organism>
<evidence type="ECO:0000256" key="3">
    <source>
        <dbReference type="ARBA" id="ARBA00022452"/>
    </source>
</evidence>
<comment type="subcellular location">
    <subcellularLocation>
        <location evidence="1">Cell outer membrane</location>
        <topology evidence="1">Multi-pass membrane protein</topology>
    </subcellularLocation>
</comment>
<gene>
    <name evidence="12" type="ordered locus">Oter_3377</name>
</gene>
<dbReference type="SUPFAM" id="SSF56935">
    <property type="entry name" value="Porins"/>
    <property type="match status" value="1"/>
</dbReference>
<evidence type="ECO:0000313" key="13">
    <source>
        <dbReference type="Proteomes" id="UP000007013"/>
    </source>
</evidence>
<evidence type="ECO:0000256" key="9">
    <source>
        <dbReference type="ARBA" id="ARBA00023136"/>
    </source>
</evidence>
<dbReference type="HOGENOM" id="CLU_277051_0_0_0"/>
<reference evidence="12 13" key="1">
    <citation type="journal article" date="2011" name="J. Bacteriol.">
        <title>Genome sequence of the verrucomicrobium Opitutus terrae PB90-1, an abundant inhabitant of rice paddy soil ecosystems.</title>
        <authorList>
            <person name="van Passel M.W."/>
            <person name="Kant R."/>
            <person name="Palva A."/>
            <person name="Copeland A."/>
            <person name="Lucas S."/>
            <person name="Lapidus A."/>
            <person name="Glavina del Rio T."/>
            <person name="Pitluck S."/>
            <person name="Goltsman E."/>
            <person name="Clum A."/>
            <person name="Sun H."/>
            <person name="Schmutz J."/>
            <person name="Larimer F.W."/>
            <person name="Land M.L."/>
            <person name="Hauser L."/>
            <person name="Kyrpides N."/>
            <person name="Mikhailova N."/>
            <person name="Richardson P.P."/>
            <person name="Janssen P.H."/>
            <person name="de Vos W.M."/>
            <person name="Smidt H."/>
        </authorList>
    </citation>
    <scope>NUCLEOTIDE SEQUENCE [LARGE SCALE GENOMIC DNA]</scope>
    <source>
        <strain evidence="13">DSM 11246 / JCM 15787 / PB90-1</strain>
    </source>
</reference>
<accession>B1ZU92</accession>
<keyword evidence="2" id="KW-0813">Transport</keyword>
<name>B1ZU92_OPITP</name>
<sequence length="1314" mass="145345">MIQPHHPADLTPATSKRTLEPVWRYLGYKPCIPMKTPLRTTLGLLAVMATGPGLLAQTTAAPTPAPAEEADEVIQLSPFEVRAETDRGYAATQTLAGTRIRTNLSDVGSAISVVTRDFLTDVGATDSSTLLQYTTNAEVAGTRGTYAGLGNSSQLDETANLRSSGGAPNRVRGLAAADNTRDFFVTDIPWDSYNVERIEIQRGPNSILFGLGSPAGIVNASLRNAEFRNLGSVEARVASYGSFRASVDINQELIDDVLAIRLDGVWNDQKFQQDPAYQEDERFFGAIRFDPKLFNRRDFRTSIRAKFENGDIKANRPRIIPPNDAISPWFRARDPNSMFGGMAKLAVDNGYDSWRTDNIVVGSARGLIPTTSPNYQPWLAVPPNQQQPFWLLDGTTNQLYRVEGGWINVGARNNTGGFTGASNGLLGKRTGDQFYGLNNLPAMVSAAHSANAALFPDAIYGQYKNMSMLDPSIFNFYDTLLDGPTKWETENWNAYNIDFSQTMFDDRLGVQLSYDRQKYRRAGEALLGGSPTITMDIMKNFLDYYVSGANGTTTTNPNFGRPYVQGAGGGGTGSSYESERKYARASLFAELRASDVLDNKFLVKLLGRHRFNGVYADERYETENRGWQMYANSREWAGYWNGTDGSNSPITDRPPQAFIYLGSSVAGRDSATGAQVPGITADVKLNNAGVHVFDPTWLNFGIPFTNAAAGTTIPNWNVPANLWRVFNGQPIPASDLPQPNTVPQLTEASNPANYVGWTYFQDDLMRYNNGADDALLTNAQKSLRVTKSYAASWQGFFWNDAIVPTFGWRYDEVKGKGVSAPRVSGNRNILNVQPNTYMLPNAYPTNQIFKDHSTAGGVVVHLNRLLERDFLPINVSLSYNKSSNFQVTDVRRNVWGQPIANPTGSTKDYGVLLSTKDNRFTFRAVKYETSVAGATTDMGNPGSVGAIVQQGMRWRNVFLYKLSAYDWANRNNWATRNTWSGQTVNPQNPAVTIGADASLTPEQGRALEDAAITKWNEAQTWMTERGFFDAWGFQPQSVGVLTDRTTYENAAGGPTALDPASQYAPNPASIFAYTATAPQGFAVTSDTLSKGYEFEFTANPLPNWRISFNASKTTATRSNVGGPELDEYVNYIDELMAAPIGSFNGTNYILGNMPQFGNPGLSLLTNVWNNWRGNYAQLKLNENSDSAEVRKWRYNFVTNYTFREGKLRGLGVGGSYRWQDKVIIGYPVVATDPTRPNFDFSKPYYGPSEDAIDLWVSYERKLTNKINWRIQLNVYNVGNNEELIPISVQPDGKTWASVRIAPVQEWTVTNTFSF</sequence>
<keyword evidence="6" id="KW-0732">Signal</keyword>
<dbReference type="InterPro" id="IPR036942">
    <property type="entry name" value="Beta-barrel_TonB_sf"/>
</dbReference>
<protein>
    <submittedName>
        <fullName evidence="12">TonB-dependent receptor plug</fullName>
    </submittedName>
</protein>
<evidence type="ECO:0000256" key="2">
    <source>
        <dbReference type="ARBA" id="ARBA00022448"/>
    </source>
</evidence>
<keyword evidence="12" id="KW-0675">Receptor</keyword>
<evidence type="ECO:0000259" key="11">
    <source>
        <dbReference type="Pfam" id="PF07715"/>
    </source>
</evidence>
<dbReference type="EMBL" id="CP001032">
    <property type="protein sequence ID" value="ACB76654.1"/>
    <property type="molecule type" value="Genomic_DNA"/>
</dbReference>
<evidence type="ECO:0000256" key="10">
    <source>
        <dbReference type="ARBA" id="ARBA00023237"/>
    </source>
</evidence>
<keyword evidence="8" id="KW-0406">Ion transport</keyword>
<evidence type="ECO:0000256" key="8">
    <source>
        <dbReference type="ARBA" id="ARBA00023065"/>
    </source>
</evidence>